<dbReference type="InterPro" id="IPR011538">
    <property type="entry name" value="Nuo51_FMN-bd"/>
</dbReference>
<keyword evidence="4" id="KW-0408">Iron</keyword>
<dbReference type="PROSITE" id="PS51257">
    <property type="entry name" value="PROKAR_LIPOPROTEIN"/>
    <property type="match status" value="1"/>
</dbReference>
<keyword evidence="2" id="KW-0004">4Fe-4S</keyword>
<dbReference type="InterPro" id="IPR017896">
    <property type="entry name" value="4Fe4S_Fe-S-bd"/>
</dbReference>
<dbReference type="InterPro" id="IPR037225">
    <property type="entry name" value="Nuo51_FMN-bd_sf"/>
</dbReference>
<comment type="similarity">
    <text evidence="1">Belongs to the complex I 51 kDa subunit family.</text>
</comment>
<dbReference type="InterPro" id="IPR036249">
    <property type="entry name" value="Thioredoxin-like_sf"/>
</dbReference>
<dbReference type="PANTHER" id="PTHR43578:SF3">
    <property type="entry name" value="NADH-QUINONE OXIDOREDUCTASE SUBUNIT F"/>
    <property type="match status" value="1"/>
</dbReference>
<dbReference type="GeneID" id="93227923"/>
<dbReference type="PANTHER" id="PTHR43578">
    <property type="entry name" value="NADH-QUINONE OXIDOREDUCTASE SUBUNIT F"/>
    <property type="match status" value="1"/>
</dbReference>
<dbReference type="GO" id="GO:0046872">
    <property type="term" value="F:metal ion binding"/>
    <property type="evidence" value="ECO:0007669"/>
    <property type="project" value="UniProtKB-KW"/>
</dbReference>
<dbReference type="SUPFAM" id="SSF142019">
    <property type="entry name" value="Nqo1 FMN-binding domain-like"/>
    <property type="match status" value="1"/>
</dbReference>
<dbReference type="Gene3D" id="3.30.70.20">
    <property type="match status" value="1"/>
</dbReference>
<dbReference type="FunFam" id="1.20.1440.230:FF:000001">
    <property type="entry name" value="Mitochondrial NADH dehydrogenase flavoprotein 1"/>
    <property type="match status" value="1"/>
</dbReference>
<dbReference type="Gene3D" id="6.10.250.1450">
    <property type="match status" value="1"/>
</dbReference>
<dbReference type="Gene3D" id="3.10.20.600">
    <property type="match status" value="1"/>
</dbReference>
<dbReference type="GO" id="GO:0008137">
    <property type="term" value="F:NADH dehydrogenase (ubiquinone) activity"/>
    <property type="evidence" value="ECO:0007669"/>
    <property type="project" value="InterPro"/>
</dbReference>
<name>A0A2U1CG05_9FIRM</name>
<accession>A0A2U1CG05</accession>
<keyword evidence="3" id="KW-0479">Metal-binding</keyword>
<feature type="domain" description="4Fe-4S ferredoxin-type" evidence="6">
    <location>
        <begin position="572"/>
        <end position="599"/>
    </location>
</feature>
<dbReference type="Gene3D" id="1.20.1440.230">
    <property type="entry name" value="NADH-ubiquinone oxidoreductase 51kDa subunit, iron-sulphur binding domain"/>
    <property type="match status" value="1"/>
</dbReference>
<dbReference type="Pfam" id="PF01512">
    <property type="entry name" value="Complex1_51K"/>
    <property type="match status" value="1"/>
</dbReference>
<dbReference type="InterPro" id="IPR001949">
    <property type="entry name" value="NADH-UbQ_OxRdtase_51kDa_CS"/>
</dbReference>
<evidence type="ECO:0000256" key="5">
    <source>
        <dbReference type="ARBA" id="ARBA00023014"/>
    </source>
</evidence>
<dbReference type="FunFam" id="3.40.50.11540:FF:000001">
    <property type="entry name" value="NADH dehydrogenase [ubiquinone] flavoprotein 1, mitochondrial"/>
    <property type="match status" value="1"/>
</dbReference>
<dbReference type="RefSeq" id="WP_075705124.1">
    <property type="nucleotide sequence ID" value="NZ_CAMREZ010000006.1"/>
</dbReference>
<dbReference type="SMART" id="SM00928">
    <property type="entry name" value="NADH_4Fe-4S"/>
    <property type="match status" value="1"/>
</dbReference>
<dbReference type="PROSITE" id="PS00645">
    <property type="entry name" value="COMPLEX1_51K_2"/>
    <property type="match status" value="1"/>
</dbReference>
<evidence type="ECO:0000256" key="1">
    <source>
        <dbReference type="ARBA" id="ARBA00007523"/>
    </source>
</evidence>
<dbReference type="SUPFAM" id="SSF140490">
    <property type="entry name" value="Nqo1C-terminal domain-like"/>
    <property type="match status" value="1"/>
</dbReference>
<dbReference type="Proteomes" id="UP000245778">
    <property type="component" value="Unassembled WGS sequence"/>
</dbReference>
<evidence type="ECO:0000259" key="6">
    <source>
        <dbReference type="PROSITE" id="PS51379"/>
    </source>
</evidence>
<dbReference type="EMBL" id="QEKK01000001">
    <property type="protein sequence ID" value="PVY59831.1"/>
    <property type="molecule type" value="Genomic_DNA"/>
</dbReference>
<dbReference type="GO" id="GO:0051539">
    <property type="term" value="F:4 iron, 4 sulfur cluster binding"/>
    <property type="evidence" value="ECO:0007669"/>
    <property type="project" value="UniProtKB-KW"/>
</dbReference>
<dbReference type="GO" id="GO:0010181">
    <property type="term" value="F:FMN binding"/>
    <property type="evidence" value="ECO:0007669"/>
    <property type="project" value="InterPro"/>
</dbReference>
<dbReference type="Pfam" id="PF01257">
    <property type="entry name" value="2Fe-2S_thioredx"/>
    <property type="match status" value="1"/>
</dbReference>
<dbReference type="InterPro" id="IPR037207">
    <property type="entry name" value="Nuop51_4Fe4S-bd_sf"/>
</dbReference>
<dbReference type="AlphaFoldDB" id="A0A2U1CG05"/>
<sequence length="599" mass="64162">MNFVRSHILVCTGTGCSSSNSPKIIEAFERELKAQGMEQEARVVKTGCFGLCAMGPVVLVYPEGAFYTHVTPDDAAEIVSEHIVKGRIVQRLLHKEGDTAEKVTSLSDTKFYKNQFRIALRNCGVINPENIDEYIGTGGYEALGRALTQQTPQQVIDAILASGLRGRGGAGFPTGRKWQMTHDAVSPDGVKFVCCNADEGDPGAFMDRSVLEGDPHSVIEAMTIAGYAIGAHQGYIYVRAEYPIAVHRLQVAIGQAKEYGLLGENIFDTGFSFDLELRLGAGAFVCGEETALMTSIEGKRGEPHPRPPFPANKGLFERPTLLNNVETYANITWILNNGPDKFAAIGTKGSTGTKVFALGGKIANTGLVEIPMGTPLRTVIEDIGGGCPNGKKFKAAQTGGPSGGCIPASLIDTPMDYDSLGAIGSMMGSGGLIVMDEDNCMVDIAKFFLEFIIDESCGKCSPCRIGTKRLYDLLTKITEGNGTLEDLTTIEELCEHIKQSALCGLGQTAPNPVLSTLHHFRDEYIAHVVEKRCPAGVCKNLLHFVIDPGKCKGCTLCAKNCPANAIMGAVKAPHVIDPNKCIKCGACMDNCRFGAISKH</sequence>
<reference evidence="7 8" key="1">
    <citation type="submission" date="2018-04" db="EMBL/GenBank/DDBJ databases">
        <title>Genomic Encyclopedia of Type Strains, Phase IV (KMG-IV): sequencing the most valuable type-strain genomes for metagenomic binning, comparative biology and taxonomic classification.</title>
        <authorList>
            <person name="Goeker M."/>
        </authorList>
    </citation>
    <scope>NUCLEOTIDE SEQUENCE [LARGE SCALE GENOMIC DNA]</scope>
    <source>
        <strain evidence="7 8">DSM 26588</strain>
    </source>
</reference>
<dbReference type="Pfam" id="PF10589">
    <property type="entry name" value="NADH_4Fe-4S"/>
    <property type="match status" value="1"/>
</dbReference>
<proteinExistence type="inferred from homology"/>
<dbReference type="OrthoDB" id="9761899at2"/>
<comment type="caution">
    <text evidence="7">The sequence shown here is derived from an EMBL/GenBank/DDBJ whole genome shotgun (WGS) entry which is preliminary data.</text>
</comment>
<protein>
    <submittedName>
        <fullName evidence="7">NAD(P)-dependent iron-only hydrogenase diaphorase component flavoprotein</fullName>
    </submittedName>
</protein>
<evidence type="ECO:0000256" key="2">
    <source>
        <dbReference type="ARBA" id="ARBA00022485"/>
    </source>
</evidence>
<dbReference type="SUPFAM" id="SSF54862">
    <property type="entry name" value="4Fe-4S ferredoxins"/>
    <property type="match status" value="1"/>
</dbReference>
<dbReference type="InterPro" id="IPR019575">
    <property type="entry name" value="Nuop51_4Fe4S-bd"/>
</dbReference>
<keyword evidence="5" id="KW-0411">Iron-sulfur</keyword>
<dbReference type="PROSITE" id="PS51379">
    <property type="entry name" value="4FE4S_FER_2"/>
    <property type="match status" value="2"/>
</dbReference>
<feature type="domain" description="4Fe-4S ferredoxin-type" evidence="6">
    <location>
        <begin position="542"/>
        <end position="571"/>
    </location>
</feature>
<evidence type="ECO:0000313" key="7">
    <source>
        <dbReference type="EMBL" id="PVY59831.1"/>
    </source>
</evidence>
<dbReference type="CDD" id="cd02980">
    <property type="entry name" value="TRX_Fd_family"/>
    <property type="match status" value="1"/>
</dbReference>
<evidence type="ECO:0000256" key="3">
    <source>
        <dbReference type="ARBA" id="ARBA00022723"/>
    </source>
</evidence>
<dbReference type="SUPFAM" id="SSF52833">
    <property type="entry name" value="Thioredoxin-like"/>
    <property type="match status" value="1"/>
</dbReference>
<gene>
    <name evidence="7" type="ORF">C7373_101345</name>
</gene>
<dbReference type="Gene3D" id="3.40.30.10">
    <property type="entry name" value="Glutaredoxin"/>
    <property type="match status" value="1"/>
</dbReference>
<evidence type="ECO:0000313" key="8">
    <source>
        <dbReference type="Proteomes" id="UP000245778"/>
    </source>
</evidence>
<dbReference type="SUPFAM" id="SSF142984">
    <property type="entry name" value="Nqo1 middle domain-like"/>
    <property type="match status" value="1"/>
</dbReference>
<evidence type="ECO:0000256" key="4">
    <source>
        <dbReference type="ARBA" id="ARBA00023004"/>
    </source>
</evidence>
<dbReference type="Pfam" id="PF00037">
    <property type="entry name" value="Fer4"/>
    <property type="match status" value="2"/>
</dbReference>
<organism evidence="7 8">
    <name type="scientific">Intestinimonas butyriciproducens</name>
    <dbReference type="NCBI Taxonomy" id="1297617"/>
    <lineage>
        <taxon>Bacteria</taxon>
        <taxon>Bacillati</taxon>
        <taxon>Bacillota</taxon>
        <taxon>Clostridia</taxon>
        <taxon>Eubacteriales</taxon>
        <taxon>Intestinimonas</taxon>
    </lineage>
</organism>
<dbReference type="Gene3D" id="3.40.50.11540">
    <property type="entry name" value="NADH-ubiquinone oxidoreductase 51kDa subunit"/>
    <property type="match status" value="1"/>
</dbReference>